<dbReference type="Gene3D" id="3.30.360.10">
    <property type="entry name" value="Dihydrodipicolinate Reductase, domain 2"/>
    <property type="match status" value="1"/>
</dbReference>
<dbReference type="Pfam" id="PF22725">
    <property type="entry name" value="GFO_IDH_MocA_C3"/>
    <property type="match status" value="1"/>
</dbReference>
<dbReference type="PANTHER" id="PTHR22604:SF105">
    <property type="entry name" value="TRANS-1,2-DIHYDROBENZENE-1,2-DIOL DEHYDROGENASE"/>
    <property type="match status" value="1"/>
</dbReference>
<evidence type="ECO:0000313" key="6">
    <source>
        <dbReference type="Proteomes" id="UP000637628"/>
    </source>
</evidence>
<dbReference type="SUPFAM" id="SSF55347">
    <property type="entry name" value="Glyceraldehyde-3-phosphate dehydrogenase-like, C-terminal domain"/>
    <property type="match status" value="1"/>
</dbReference>
<evidence type="ECO:0000259" key="4">
    <source>
        <dbReference type="Pfam" id="PF22725"/>
    </source>
</evidence>
<reference evidence="5 6" key="1">
    <citation type="submission" date="2021-01" db="EMBL/GenBank/DDBJ databases">
        <title>Whole genome shotgun sequence of Actinoplanes durhamensis NBRC 14914.</title>
        <authorList>
            <person name="Komaki H."/>
            <person name="Tamura T."/>
        </authorList>
    </citation>
    <scope>NUCLEOTIDE SEQUENCE [LARGE SCALE GENOMIC DNA]</scope>
    <source>
        <strain evidence="5 6">NBRC 14914</strain>
    </source>
</reference>
<dbReference type="PANTHER" id="PTHR22604">
    <property type="entry name" value="OXIDOREDUCTASES"/>
    <property type="match status" value="1"/>
</dbReference>
<comment type="similarity">
    <text evidence="1">Belongs to the Gfo/Idh/MocA family.</text>
</comment>
<feature type="domain" description="GFO/IDH/MocA-like oxidoreductase" evidence="4">
    <location>
        <begin position="151"/>
        <end position="264"/>
    </location>
</feature>
<dbReference type="InterPro" id="IPR000683">
    <property type="entry name" value="Gfo/Idh/MocA-like_OxRdtase_N"/>
</dbReference>
<dbReference type="Proteomes" id="UP000637628">
    <property type="component" value="Unassembled WGS sequence"/>
</dbReference>
<evidence type="ECO:0000256" key="1">
    <source>
        <dbReference type="ARBA" id="ARBA00010928"/>
    </source>
</evidence>
<dbReference type="InterPro" id="IPR050984">
    <property type="entry name" value="Gfo/Idh/MocA_domain"/>
</dbReference>
<dbReference type="SUPFAM" id="SSF51735">
    <property type="entry name" value="NAD(P)-binding Rossmann-fold domains"/>
    <property type="match status" value="1"/>
</dbReference>
<protein>
    <submittedName>
        <fullName evidence="5">Oxidoreductase</fullName>
    </submittedName>
</protein>
<evidence type="ECO:0000259" key="3">
    <source>
        <dbReference type="Pfam" id="PF01408"/>
    </source>
</evidence>
<dbReference type="RefSeq" id="WP_203727670.1">
    <property type="nucleotide sequence ID" value="NZ_BAAATX010000005.1"/>
</dbReference>
<dbReference type="EMBL" id="BOML01000027">
    <property type="protein sequence ID" value="GIE01902.1"/>
    <property type="molecule type" value="Genomic_DNA"/>
</dbReference>
<dbReference type="InterPro" id="IPR036291">
    <property type="entry name" value="NAD(P)-bd_dom_sf"/>
</dbReference>
<proteinExistence type="inferred from homology"/>
<dbReference type="Pfam" id="PF01408">
    <property type="entry name" value="GFO_IDH_MocA"/>
    <property type="match status" value="1"/>
</dbReference>
<keyword evidence="2" id="KW-0560">Oxidoreductase</keyword>
<evidence type="ECO:0000256" key="2">
    <source>
        <dbReference type="ARBA" id="ARBA00023002"/>
    </source>
</evidence>
<dbReference type="InterPro" id="IPR055170">
    <property type="entry name" value="GFO_IDH_MocA-like_dom"/>
</dbReference>
<comment type="caution">
    <text evidence="5">The sequence shown here is derived from an EMBL/GenBank/DDBJ whole genome shotgun (WGS) entry which is preliminary data.</text>
</comment>
<feature type="domain" description="Gfo/Idh/MocA-like oxidoreductase N-terminal" evidence="3">
    <location>
        <begin position="21"/>
        <end position="138"/>
    </location>
</feature>
<keyword evidence="6" id="KW-1185">Reference proteome</keyword>
<name>A0ABQ3YWD3_9ACTN</name>
<organism evidence="5 6">
    <name type="scientific">Paractinoplanes durhamensis</name>
    <dbReference type="NCBI Taxonomy" id="113563"/>
    <lineage>
        <taxon>Bacteria</taxon>
        <taxon>Bacillati</taxon>
        <taxon>Actinomycetota</taxon>
        <taxon>Actinomycetes</taxon>
        <taxon>Micromonosporales</taxon>
        <taxon>Micromonosporaceae</taxon>
        <taxon>Paractinoplanes</taxon>
    </lineage>
</organism>
<dbReference type="Gene3D" id="3.40.50.720">
    <property type="entry name" value="NAD(P)-binding Rossmann-like Domain"/>
    <property type="match status" value="1"/>
</dbReference>
<evidence type="ECO:0000313" key="5">
    <source>
        <dbReference type="EMBL" id="GIE01902.1"/>
    </source>
</evidence>
<sequence length="344" mass="36289">MMPSTLPEPVLFHAGRGEPVLRWGILGTGWIAGEFAQALRAHTRQLVTAVGSRSQESADRFAAGFGVERAYASRAAFLDAPELDAVYVASPPAEHLAEGLAAIAAGKHVLIEKPFATSAADARKLVDAARDAGVFVMEAMWSRYQPQSLIIRELLRDGVLGEIRSVRADLGQAINPGPEHRLSRPDLGGGALLDMGIYPIQLDSMVRGTPASIVATGGLAESGVDAYATVLTGYRTGEQSVLTTSMITRTPAAAAICGSRARIEIAAPFHAPTGFILAGNDFGTDTTTWQDETGIAGFGGLSWEATAFAGYVGEQRTESPLHPHGEMISILATIDEARRQLGAI</sequence>
<accession>A0ABQ3YWD3</accession>
<gene>
    <name evidence="5" type="ORF">Adu01nite_32520</name>
</gene>